<dbReference type="EMBL" id="MU001681">
    <property type="protein sequence ID" value="KAF2457301.1"/>
    <property type="molecule type" value="Genomic_DNA"/>
</dbReference>
<accession>A0A6A6NZW9</accession>
<reference evidence="1" key="1">
    <citation type="journal article" date="2020" name="Stud. Mycol.">
        <title>101 Dothideomycetes genomes: a test case for predicting lifestyles and emergence of pathogens.</title>
        <authorList>
            <person name="Haridas S."/>
            <person name="Albert R."/>
            <person name="Binder M."/>
            <person name="Bloem J."/>
            <person name="Labutti K."/>
            <person name="Salamov A."/>
            <person name="Andreopoulos B."/>
            <person name="Baker S."/>
            <person name="Barry K."/>
            <person name="Bills G."/>
            <person name="Bluhm B."/>
            <person name="Cannon C."/>
            <person name="Castanera R."/>
            <person name="Culley D."/>
            <person name="Daum C."/>
            <person name="Ezra D."/>
            <person name="Gonzalez J."/>
            <person name="Henrissat B."/>
            <person name="Kuo A."/>
            <person name="Liang C."/>
            <person name="Lipzen A."/>
            <person name="Lutzoni F."/>
            <person name="Magnuson J."/>
            <person name="Mondo S."/>
            <person name="Nolan M."/>
            <person name="Ohm R."/>
            <person name="Pangilinan J."/>
            <person name="Park H.-J."/>
            <person name="Ramirez L."/>
            <person name="Alfaro M."/>
            <person name="Sun H."/>
            <person name="Tritt A."/>
            <person name="Yoshinaga Y."/>
            <person name="Zwiers L.-H."/>
            <person name="Turgeon B."/>
            <person name="Goodwin S."/>
            <person name="Spatafora J."/>
            <person name="Crous P."/>
            <person name="Grigoriev I."/>
        </authorList>
    </citation>
    <scope>NUCLEOTIDE SEQUENCE</scope>
    <source>
        <strain evidence="1">ATCC 16933</strain>
    </source>
</reference>
<dbReference type="AlphaFoldDB" id="A0A6A6NZW9"/>
<protein>
    <submittedName>
        <fullName evidence="1">Uncharacterized protein</fullName>
    </submittedName>
</protein>
<organism evidence="1 2">
    <name type="scientific">Lineolata rhizophorae</name>
    <dbReference type="NCBI Taxonomy" id="578093"/>
    <lineage>
        <taxon>Eukaryota</taxon>
        <taxon>Fungi</taxon>
        <taxon>Dikarya</taxon>
        <taxon>Ascomycota</taxon>
        <taxon>Pezizomycotina</taxon>
        <taxon>Dothideomycetes</taxon>
        <taxon>Dothideomycetes incertae sedis</taxon>
        <taxon>Lineolatales</taxon>
        <taxon>Lineolataceae</taxon>
        <taxon>Lineolata</taxon>
    </lineage>
</organism>
<evidence type="ECO:0000313" key="2">
    <source>
        <dbReference type="Proteomes" id="UP000799766"/>
    </source>
</evidence>
<keyword evidence="2" id="KW-1185">Reference proteome</keyword>
<sequence length="166" mass="18617">MASASASLAGATLSPRLSDASANRFIGKRRQGIRKETSPARRSTRLQHGRTFQELLLARDSNRLNAQPQFSTITQPSGQKRKRSPEIGTSNQQLIFNVNLPYSLLVRVYCLFSYCHYVTFISQAFCPSDILLLLAHFIHSTLCISSKCYLSGTREHIYRGAWGFSS</sequence>
<name>A0A6A6NZW9_9PEZI</name>
<proteinExistence type="predicted"/>
<evidence type="ECO:0000313" key="1">
    <source>
        <dbReference type="EMBL" id="KAF2457301.1"/>
    </source>
</evidence>
<gene>
    <name evidence="1" type="ORF">BDY21DRAFT_38425</name>
</gene>
<dbReference type="Proteomes" id="UP000799766">
    <property type="component" value="Unassembled WGS sequence"/>
</dbReference>